<dbReference type="InterPro" id="IPR003439">
    <property type="entry name" value="ABC_transporter-like_ATP-bd"/>
</dbReference>
<feature type="transmembrane region" description="Helical" evidence="6">
    <location>
        <begin position="169"/>
        <end position="191"/>
    </location>
</feature>
<dbReference type="GO" id="GO:0005886">
    <property type="term" value="C:plasma membrane"/>
    <property type="evidence" value="ECO:0007669"/>
    <property type="project" value="UniProtKB-SubCell"/>
</dbReference>
<dbReference type="InterPro" id="IPR011527">
    <property type="entry name" value="ABC1_TM_dom"/>
</dbReference>
<evidence type="ECO:0000313" key="10">
    <source>
        <dbReference type="Proteomes" id="UP000239485"/>
    </source>
</evidence>
<dbReference type="InterPro" id="IPR027417">
    <property type="entry name" value="P-loop_NTPase"/>
</dbReference>
<evidence type="ECO:0000313" key="9">
    <source>
        <dbReference type="EMBL" id="PPK97599.1"/>
    </source>
</evidence>
<feature type="domain" description="ABC transmembrane type-1" evidence="8">
    <location>
        <begin position="33"/>
        <end position="312"/>
    </location>
</feature>
<dbReference type="InterPro" id="IPR017871">
    <property type="entry name" value="ABC_transporter-like_CS"/>
</dbReference>
<dbReference type="AlphaFoldDB" id="A0A2S6ITM6"/>
<protein>
    <submittedName>
        <fullName evidence="9">ABC-type multidrug transport system fused ATPase/permease subunit</fullName>
    </submittedName>
</protein>
<name>A0A2S6ITM6_9ACTN</name>
<evidence type="ECO:0000256" key="6">
    <source>
        <dbReference type="SAM" id="Phobius"/>
    </source>
</evidence>
<dbReference type="Pfam" id="PF00664">
    <property type="entry name" value="ABC_membrane"/>
    <property type="match status" value="1"/>
</dbReference>
<evidence type="ECO:0000256" key="5">
    <source>
        <dbReference type="SAM" id="MobiDB-lite"/>
    </source>
</evidence>
<sequence length="588" mass="62296">MRALPLDDPGPADLRSPAHFLLRTGWQQRATLAAGMTFGITWMLCQAVFPAVVGRALDAVVLGTGELLRWCGVVLALSLVQAAAAVMRHRCAVANRLTARFRVCQQLGRRTSAAGTALTREVPVGEVLAGTSSDAPRLGDAYDVTQRATGSVLAIALVAVLVLRTSVPLGLLVLLGTPAVVLVLVCAVRPLQERQREQRRLSGELTSLGADTVAGLRVLRGIGGEEVFTRRYRDRSQEVRRAGVRVARWESALEGLQVLAPGLLVAALVWGGARATLRGEITPGQLVALYGYAAFLTIPLRTLVETADKYSRAFVAARRVVTLLRVQPLVREPARPAAPPSGAPQVADPATGLRAAPGRLTAVVADPPEDAASLARRLARVDDTDPGPGALLAGVPLRELPLAEVRRRVLLAEDDAQLFSGTLREQVDPTGEHPDADVLAALWVAAAEDVLDLVAGGLDGDVSERGRSLSGGQRQRLALARAVLRDPDVLVLVEPTSAVDAHTEARIARRLHAERAGRTTVVTTASPLVLATADEVHWLRGGRLLAAGRHEDLLRVDGYRDFVTRGGGAPPPRLPPAPRRAGCGRAGA</sequence>
<feature type="transmembrane region" description="Helical" evidence="6">
    <location>
        <begin position="255"/>
        <end position="273"/>
    </location>
</feature>
<dbReference type="RefSeq" id="WP_245886441.1">
    <property type="nucleotide sequence ID" value="NZ_PTJD01000003.1"/>
</dbReference>
<dbReference type="PROSITE" id="PS50893">
    <property type="entry name" value="ABC_TRANSPORTER_2"/>
    <property type="match status" value="1"/>
</dbReference>
<dbReference type="SUPFAM" id="SSF90123">
    <property type="entry name" value="ABC transporter transmembrane region"/>
    <property type="match status" value="1"/>
</dbReference>
<feature type="region of interest" description="Disordered" evidence="5">
    <location>
        <begin position="565"/>
        <end position="588"/>
    </location>
</feature>
<accession>A0A2S6ITM6</accession>
<dbReference type="GO" id="GO:0005524">
    <property type="term" value="F:ATP binding"/>
    <property type="evidence" value="ECO:0007669"/>
    <property type="project" value="InterPro"/>
</dbReference>
<feature type="transmembrane region" description="Helical" evidence="6">
    <location>
        <begin position="30"/>
        <end position="52"/>
    </location>
</feature>
<dbReference type="CDD" id="cd07346">
    <property type="entry name" value="ABC_6TM_exporters"/>
    <property type="match status" value="1"/>
</dbReference>
<evidence type="ECO:0000256" key="4">
    <source>
        <dbReference type="ARBA" id="ARBA00023136"/>
    </source>
</evidence>
<dbReference type="InterPro" id="IPR039421">
    <property type="entry name" value="Type_1_exporter"/>
</dbReference>
<proteinExistence type="predicted"/>
<comment type="caution">
    <text evidence="9">The sequence shown here is derived from an EMBL/GenBank/DDBJ whole genome shotgun (WGS) entry which is preliminary data.</text>
</comment>
<feature type="transmembrane region" description="Helical" evidence="6">
    <location>
        <begin position="67"/>
        <end position="87"/>
    </location>
</feature>
<dbReference type="InterPro" id="IPR036640">
    <property type="entry name" value="ABC1_TM_sf"/>
</dbReference>
<dbReference type="EMBL" id="PTJD01000003">
    <property type="protein sequence ID" value="PPK97599.1"/>
    <property type="molecule type" value="Genomic_DNA"/>
</dbReference>
<evidence type="ECO:0000256" key="3">
    <source>
        <dbReference type="ARBA" id="ARBA00022989"/>
    </source>
</evidence>
<evidence type="ECO:0000259" key="7">
    <source>
        <dbReference type="PROSITE" id="PS50893"/>
    </source>
</evidence>
<evidence type="ECO:0000259" key="8">
    <source>
        <dbReference type="PROSITE" id="PS50929"/>
    </source>
</evidence>
<dbReference type="SUPFAM" id="SSF52540">
    <property type="entry name" value="P-loop containing nucleoside triphosphate hydrolases"/>
    <property type="match status" value="1"/>
</dbReference>
<comment type="subcellular location">
    <subcellularLocation>
        <location evidence="1">Cell membrane</location>
        <topology evidence="1">Multi-pass membrane protein</topology>
    </subcellularLocation>
</comment>
<reference evidence="9 10" key="1">
    <citation type="submission" date="2018-02" db="EMBL/GenBank/DDBJ databases">
        <title>Genomic Encyclopedia of Archaeal and Bacterial Type Strains, Phase II (KMG-II): from individual species to whole genera.</title>
        <authorList>
            <person name="Goeker M."/>
        </authorList>
    </citation>
    <scope>NUCLEOTIDE SEQUENCE [LARGE SCALE GENOMIC DNA]</scope>
    <source>
        <strain evidence="9 10">DSM 22857</strain>
    </source>
</reference>
<organism evidence="9 10">
    <name type="scientific">Kineococcus xinjiangensis</name>
    <dbReference type="NCBI Taxonomy" id="512762"/>
    <lineage>
        <taxon>Bacteria</taxon>
        <taxon>Bacillati</taxon>
        <taxon>Actinomycetota</taxon>
        <taxon>Actinomycetes</taxon>
        <taxon>Kineosporiales</taxon>
        <taxon>Kineosporiaceae</taxon>
        <taxon>Kineococcus</taxon>
    </lineage>
</organism>
<feature type="compositionally biased region" description="Pro residues" evidence="5">
    <location>
        <begin position="569"/>
        <end position="578"/>
    </location>
</feature>
<feature type="transmembrane region" description="Helical" evidence="6">
    <location>
        <begin position="144"/>
        <end position="163"/>
    </location>
</feature>
<dbReference type="PROSITE" id="PS50929">
    <property type="entry name" value="ABC_TM1F"/>
    <property type="match status" value="1"/>
</dbReference>
<dbReference type="Proteomes" id="UP000239485">
    <property type="component" value="Unassembled WGS sequence"/>
</dbReference>
<evidence type="ECO:0000256" key="1">
    <source>
        <dbReference type="ARBA" id="ARBA00004651"/>
    </source>
</evidence>
<dbReference type="Gene3D" id="1.20.1560.10">
    <property type="entry name" value="ABC transporter type 1, transmembrane domain"/>
    <property type="match status" value="1"/>
</dbReference>
<keyword evidence="3 6" id="KW-1133">Transmembrane helix</keyword>
<evidence type="ECO:0000256" key="2">
    <source>
        <dbReference type="ARBA" id="ARBA00022692"/>
    </source>
</evidence>
<gene>
    <name evidence="9" type="ORF">CLV92_103133</name>
</gene>
<dbReference type="PROSITE" id="PS00211">
    <property type="entry name" value="ABC_TRANSPORTER_1"/>
    <property type="match status" value="1"/>
</dbReference>
<keyword evidence="2 6" id="KW-0812">Transmembrane</keyword>
<dbReference type="GO" id="GO:0016887">
    <property type="term" value="F:ATP hydrolysis activity"/>
    <property type="evidence" value="ECO:0007669"/>
    <property type="project" value="InterPro"/>
</dbReference>
<dbReference type="GO" id="GO:0015421">
    <property type="term" value="F:ABC-type oligopeptide transporter activity"/>
    <property type="evidence" value="ECO:0007669"/>
    <property type="project" value="TreeGrafter"/>
</dbReference>
<dbReference type="Gene3D" id="3.40.50.300">
    <property type="entry name" value="P-loop containing nucleotide triphosphate hydrolases"/>
    <property type="match status" value="1"/>
</dbReference>
<dbReference type="PANTHER" id="PTHR43394">
    <property type="entry name" value="ATP-DEPENDENT PERMEASE MDL1, MITOCHONDRIAL"/>
    <property type="match status" value="1"/>
</dbReference>
<dbReference type="PANTHER" id="PTHR43394:SF1">
    <property type="entry name" value="ATP-BINDING CASSETTE SUB-FAMILY B MEMBER 10, MITOCHONDRIAL"/>
    <property type="match status" value="1"/>
</dbReference>
<keyword evidence="10" id="KW-1185">Reference proteome</keyword>
<dbReference type="Pfam" id="PF00005">
    <property type="entry name" value="ABC_tran"/>
    <property type="match status" value="1"/>
</dbReference>
<keyword evidence="4 6" id="KW-0472">Membrane</keyword>
<feature type="domain" description="ABC transporter" evidence="7">
    <location>
        <begin position="324"/>
        <end position="566"/>
    </location>
</feature>
<feature type="compositionally biased region" description="Low complexity" evidence="5">
    <location>
        <begin position="579"/>
        <end position="588"/>
    </location>
</feature>